<gene>
    <name evidence="6" type="primary">LOC111287853</name>
</gene>
<dbReference type="InterPro" id="IPR032675">
    <property type="entry name" value="LRR_dom_sf"/>
</dbReference>
<dbReference type="InterPro" id="IPR027417">
    <property type="entry name" value="P-loop_NTPase"/>
</dbReference>
<dbReference type="InterPro" id="IPR057135">
    <property type="entry name" value="At4g27190-like_LRR"/>
</dbReference>
<dbReference type="PROSITE" id="PS50104">
    <property type="entry name" value="TIR"/>
    <property type="match status" value="1"/>
</dbReference>
<evidence type="ECO:0000256" key="1">
    <source>
        <dbReference type="ARBA" id="ARBA00022614"/>
    </source>
</evidence>
<dbReference type="SUPFAM" id="SSF52200">
    <property type="entry name" value="Toll/Interleukin receptor TIR domain"/>
    <property type="match status" value="1"/>
</dbReference>
<sequence length="973" mass="110182">MSSLPSSSSPSSSQQKYDVFLSFRGEDTRTKFTDHLYAALKRSGIETFMDDRKLEAGEEIASELFKAIQESWCSVIVFSETYAFSGWCLDELAEIVEQKEKKGHKIFPIFYEVDPSDLRKQTGRVAEAFAKHEERCKENEDKIQKWREALSVVADITGWHLKKRSESEFIGEIVTMISAKLCETYSNVPNGLVGINSRLEQLYLKIDIGKEDDVRIIGICGMGGIGKTTLARVVYKMFPHFEGKSFLGDVRLNSEIYGLVHLQKQLLYEILKEDFRFSDVHVGNEIISGRLSHKKVLVVIDNVDNMQLLKCLAGKHDWFGSGSRIIVTSRDEHLLRVHGVDDVYQATTLCFDEAINLFTLNAFKSDRVPGNDIFDDFFELSKPVVGYAGGLPLALEVLGSMLWNKDASQWRSAIERLKNELHKDIHETLQISYDGLSETQKNIFLDIACFFNREKKDFVTKILDGCEFSAGIGIDELIDKSLVKIDEDNNLWMHDLLQEMGRAIVRKKSLVYPGKQCRLWLENDVYHVLTENTATEAIEGMVIDIKREQNKAITLNADAFLKMKRLRLLRVFCLPNFRDLKYLSNELRLLDWSEYPFRSLPPSFQPDNLVALLLIDSHIERLWKENSSLSKLKLVDLQGSENLIQIPDFTGAPNLETLILEGCTRIVDVHPSVRVLSKLKLLNLRRCKSLRSFPTKIIGMKSLEELIISDCSKFEGFPEIDGEMKCLQELHLDGTGIVELPSSIGHLSGLKLLNLRGCKSLRSFPTKIIGMKSLEQLILSGCSNFERLSEIDVAMKCLQELHLDGTGIEELPSSIGHLSGLKILNLRGCKNLISLPTKIGMESLYELVLSGCSNLQRFPEIDGKMECLQELHLDGTGIEELPSSIGQLGGLKFLNLRGCKSLRSLPTKIGMKSLETLILSDCSNLQRFPEIDGEMKYLQELHVDGTGIEEDELPSYWTSQRASTFEFKRLQKS</sequence>
<dbReference type="GO" id="GO:0007165">
    <property type="term" value="P:signal transduction"/>
    <property type="evidence" value="ECO:0007669"/>
    <property type="project" value="InterPro"/>
</dbReference>
<dbReference type="InterPro" id="IPR003591">
    <property type="entry name" value="Leu-rich_rpt_typical-subtyp"/>
</dbReference>
<keyword evidence="5" id="KW-1185">Reference proteome</keyword>
<evidence type="ECO:0000313" key="6">
    <source>
        <dbReference type="RefSeq" id="XP_022734263.1"/>
    </source>
</evidence>
<dbReference type="Pfam" id="PF23282">
    <property type="entry name" value="WHD_ROQ1"/>
    <property type="match status" value="1"/>
</dbReference>
<dbReference type="Pfam" id="PF00931">
    <property type="entry name" value="NB-ARC"/>
    <property type="match status" value="1"/>
</dbReference>
<accession>A0A6P5Y1G4</accession>
<dbReference type="AlphaFoldDB" id="A0A6P5Y1G4"/>
<dbReference type="Gene3D" id="3.40.50.300">
    <property type="entry name" value="P-loop containing nucleotide triphosphate hydrolases"/>
    <property type="match status" value="1"/>
</dbReference>
<dbReference type="SUPFAM" id="SSF52058">
    <property type="entry name" value="L domain-like"/>
    <property type="match status" value="2"/>
</dbReference>
<dbReference type="InterPro" id="IPR044974">
    <property type="entry name" value="Disease_R_plants"/>
</dbReference>
<evidence type="ECO:0000256" key="3">
    <source>
        <dbReference type="ARBA" id="ARBA00023027"/>
    </source>
</evidence>
<feature type="domain" description="TIR" evidence="4">
    <location>
        <begin position="15"/>
        <end position="181"/>
    </location>
</feature>
<keyword evidence="3" id="KW-0520">NAD</keyword>
<evidence type="ECO:0000256" key="2">
    <source>
        <dbReference type="ARBA" id="ARBA00022737"/>
    </source>
</evidence>
<organism evidence="5 6">
    <name type="scientific">Durio zibethinus</name>
    <name type="common">Durian</name>
    <dbReference type="NCBI Taxonomy" id="66656"/>
    <lineage>
        <taxon>Eukaryota</taxon>
        <taxon>Viridiplantae</taxon>
        <taxon>Streptophyta</taxon>
        <taxon>Embryophyta</taxon>
        <taxon>Tracheophyta</taxon>
        <taxon>Spermatophyta</taxon>
        <taxon>Magnoliopsida</taxon>
        <taxon>eudicotyledons</taxon>
        <taxon>Gunneridae</taxon>
        <taxon>Pentapetalae</taxon>
        <taxon>rosids</taxon>
        <taxon>malvids</taxon>
        <taxon>Malvales</taxon>
        <taxon>Malvaceae</taxon>
        <taxon>Helicteroideae</taxon>
        <taxon>Durio</taxon>
    </lineage>
</organism>
<keyword evidence="2" id="KW-0677">Repeat</keyword>
<dbReference type="InterPro" id="IPR035897">
    <property type="entry name" value="Toll_tir_struct_dom_sf"/>
</dbReference>
<dbReference type="Gene3D" id="3.40.50.10140">
    <property type="entry name" value="Toll/interleukin-1 receptor homology (TIR) domain"/>
    <property type="match status" value="1"/>
</dbReference>
<dbReference type="Pfam" id="PF01582">
    <property type="entry name" value="TIR"/>
    <property type="match status" value="1"/>
</dbReference>
<dbReference type="Gene3D" id="1.10.8.430">
    <property type="entry name" value="Helical domain of apoptotic protease-activating factors"/>
    <property type="match status" value="1"/>
</dbReference>
<dbReference type="GO" id="GO:0043531">
    <property type="term" value="F:ADP binding"/>
    <property type="evidence" value="ECO:0007669"/>
    <property type="project" value="InterPro"/>
</dbReference>
<name>A0A6P5Y1G4_DURZI</name>
<dbReference type="RefSeq" id="XP_022734263.1">
    <property type="nucleotide sequence ID" value="XM_022878528.1"/>
</dbReference>
<dbReference type="SMART" id="SM00255">
    <property type="entry name" value="TIR"/>
    <property type="match status" value="1"/>
</dbReference>
<evidence type="ECO:0000313" key="5">
    <source>
        <dbReference type="Proteomes" id="UP000515121"/>
    </source>
</evidence>
<evidence type="ECO:0000259" key="4">
    <source>
        <dbReference type="PROSITE" id="PS50104"/>
    </source>
</evidence>
<dbReference type="GO" id="GO:0006952">
    <property type="term" value="P:defense response"/>
    <property type="evidence" value="ECO:0007669"/>
    <property type="project" value="InterPro"/>
</dbReference>
<dbReference type="SUPFAM" id="SSF52540">
    <property type="entry name" value="P-loop containing nucleoside triphosphate hydrolases"/>
    <property type="match status" value="1"/>
</dbReference>
<dbReference type="InterPro" id="IPR000157">
    <property type="entry name" value="TIR_dom"/>
</dbReference>
<dbReference type="InterPro" id="IPR042197">
    <property type="entry name" value="Apaf_helical"/>
</dbReference>
<dbReference type="Gene3D" id="3.80.10.10">
    <property type="entry name" value="Ribonuclease Inhibitor"/>
    <property type="match status" value="2"/>
</dbReference>
<dbReference type="PANTHER" id="PTHR11017">
    <property type="entry name" value="LEUCINE-RICH REPEAT-CONTAINING PROTEIN"/>
    <property type="match status" value="1"/>
</dbReference>
<dbReference type="InterPro" id="IPR002182">
    <property type="entry name" value="NB-ARC"/>
</dbReference>
<reference evidence="6" key="1">
    <citation type="submission" date="2025-08" db="UniProtKB">
        <authorList>
            <consortium name="RefSeq"/>
        </authorList>
    </citation>
    <scope>IDENTIFICATION</scope>
    <source>
        <tissue evidence="6">Fruit stalk</tissue>
    </source>
</reference>
<proteinExistence type="predicted"/>
<dbReference type="OrthoDB" id="1357022at2759"/>
<protein>
    <submittedName>
        <fullName evidence="6">TMV resistance protein N-like isoform X1</fullName>
    </submittedName>
</protein>
<dbReference type="Proteomes" id="UP000515121">
    <property type="component" value="Unplaced"/>
</dbReference>
<keyword evidence="1" id="KW-0433">Leucine-rich repeat</keyword>
<dbReference type="InterPro" id="IPR058192">
    <property type="entry name" value="WHD_ROQ1-like"/>
</dbReference>
<dbReference type="SMART" id="SM00369">
    <property type="entry name" value="LRR_TYP"/>
    <property type="match status" value="3"/>
</dbReference>
<dbReference type="KEGG" id="dzi:111287853"/>
<dbReference type="FunFam" id="3.40.50.10140:FF:000007">
    <property type="entry name" value="Disease resistance protein (TIR-NBS-LRR class)"/>
    <property type="match status" value="1"/>
</dbReference>
<dbReference type="GeneID" id="111287853"/>
<dbReference type="PRINTS" id="PR00364">
    <property type="entry name" value="DISEASERSIST"/>
</dbReference>
<dbReference type="Pfam" id="PF23247">
    <property type="entry name" value="LRR_RPS2"/>
    <property type="match status" value="1"/>
</dbReference>
<dbReference type="PANTHER" id="PTHR11017:SF559">
    <property type="entry name" value="DISEASE RESISTANCE PROTEIN CHL1"/>
    <property type="match status" value="1"/>
</dbReference>